<dbReference type="InterPro" id="IPR001507">
    <property type="entry name" value="ZP_dom"/>
</dbReference>
<dbReference type="PROSITE" id="PS51034">
    <property type="entry name" value="ZP_2"/>
    <property type="match status" value="1"/>
</dbReference>
<dbReference type="PANTHER" id="PTHR22907">
    <property type="entry name" value="GH04558P"/>
    <property type="match status" value="1"/>
</dbReference>
<evidence type="ECO:0000256" key="6">
    <source>
        <dbReference type="ARBA" id="ARBA00022989"/>
    </source>
</evidence>
<evidence type="ECO:0000259" key="9">
    <source>
        <dbReference type="PROSITE" id="PS51034"/>
    </source>
</evidence>
<evidence type="ECO:0000256" key="4">
    <source>
        <dbReference type="ARBA" id="ARBA00022692"/>
    </source>
</evidence>
<dbReference type="WBParaSite" id="ACRNAN_Path_87.g316.t1">
    <property type="protein sequence ID" value="ACRNAN_Path_87.g316.t1"/>
    <property type="gene ID" value="ACRNAN_Path_87.g316"/>
</dbReference>
<name>A0A914CE62_9BILA</name>
<keyword evidence="4 8" id="KW-0812">Transmembrane</keyword>
<dbReference type="AlphaFoldDB" id="A0A914CE62"/>
<comment type="subcellular location">
    <subcellularLocation>
        <location evidence="1">Cell membrane</location>
        <topology evidence="1">Single-pass type I membrane protein</topology>
    </subcellularLocation>
</comment>
<organism evidence="10 11">
    <name type="scientific">Acrobeloides nanus</name>
    <dbReference type="NCBI Taxonomy" id="290746"/>
    <lineage>
        <taxon>Eukaryota</taxon>
        <taxon>Metazoa</taxon>
        <taxon>Ecdysozoa</taxon>
        <taxon>Nematoda</taxon>
        <taxon>Chromadorea</taxon>
        <taxon>Rhabditida</taxon>
        <taxon>Tylenchina</taxon>
        <taxon>Cephalobomorpha</taxon>
        <taxon>Cephaloboidea</taxon>
        <taxon>Cephalobidae</taxon>
        <taxon>Acrobeloides</taxon>
    </lineage>
</organism>
<keyword evidence="7 8" id="KW-0472">Membrane</keyword>
<evidence type="ECO:0000256" key="3">
    <source>
        <dbReference type="ARBA" id="ARBA00022475"/>
    </source>
</evidence>
<keyword evidence="10" id="KW-1185">Reference proteome</keyword>
<evidence type="ECO:0000256" key="1">
    <source>
        <dbReference type="ARBA" id="ARBA00004251"/>
    </source>
</evidence>
<evidence type="ECO:0000256" key="2">
    <source>
        <dbReference type="ARBA" id="ARBA00022460"/>
    </source>
</evidence>
<keyword evidence="6 8" id="KW-1133">Transmembrane helix</keyword>
<feature type="transmembrane region" description="Helical" evidence="8">
    <location>
        <begin position="344"/>
        <end position="367"/>
    </location>
</feature>
<dbReference type="Pfam" id="PF25301">
    <property type="entry name" value="CUT_C"/>
    <property type="match status" value="1"/>
</dbReference>
<dbReference type="Proteomes" id="UP000887540">
    <property type="component" value="Unplaced"/>
</dbReference>
<dbReference type="SMART" id="SM00241">
    <property type="entry name" value="ZP"/>
    <property type="match status" value="1"/>
</dbReference>
<evidence type="ECO:0000256" key="7">
    <source>
        <dbReference type="ARBA" id="ARBA00023136"/>
    </source>
</evidence>
<dbReference type="GO" id="GO:0042302">
    <property type="term" value="F:structural constituent of cuticle"/>
    <property type="evidence" value="ECO:0007669"/>
    <property type="project" value="UniProtKB-KW"/>
</dbReference>
<keyword evidence="5" id="KW-0732">Signal</keyword>
<dbReference type="PANTHER" id="PTHR22907:SF7">
    <property type="entry name" value="ZP DOMAIN-CONTAINING PROTEIN"/>
    <property type="match status" value="1"/>
</dbReference>
<dbReference type="InterPro" id="IPR056953">
    <property type="entry name" value="CUT_N"/>
</dbReference>
<sequence>MTLSFDMDNGLIGVPDIACNTDTIEMRFKTKKKFTGKIYVQGHYNNPECRVDYGQTAMDGHPIGGIKLNHGACDMDRQRMIAPEGMQFSTVIVISFHPLFITKTDRAFHIKCLYRETVQTVNSQLEVSSLPTESIAHDMPMPICTYTIRKDEIDGPILKYARVGDQVVHRWECDNPSYGLLVHSCYVEDGQGEKQMVIDENGCHTDRMVLGDPTYVEALNIAYRESYVFKFADRVGIRFQCEIRLCVKEAGGCNGITPPLCFEEVKGDWVMGDNSTIHTVAKRNARARAPTNNTIAADLISQYVYVLDADSESSNGIRLDKLIGSLDEASVDALSRICLSSSTFTAVLTIFVLIFVLATSLVLCVYYKYLRVKTLPMDQKRRISSSALVFT</sequence>
<evidence type="ECO:0000256" key="5">
    <source>
        <dbReference type="ARBA" id="ARBA00022729"/>
    </source>
</evidence>
<keyword evidence="2" id="KW-0193">Cuticle</keyword>
<evidence type="ECO:0000256" key="8">
    <source>
        <dbReference type="SAM" id="Phobius"/>
    </source>
</evidence>
<dbReference type="GO" id="GO:0005886">
    <property type="term" value="C:plasma membrane"/>
    <property type="evidence" value="ECO:0007669"/>
    <property type="project" value="UniProtKB-SubCell"/>
</dbReference>
<evidence type="ECO:0000313" key="11">
    <source>
        <dbReference type="WBParaSite" id="ACRNAN_Path_87.g316.t1"/>
    </source>
</evidence>
<dbReference type="Pfam" id="PF25057">
    <property type="entry name" value="CUT_N"/>
    <property type="match status" value="1"/>
</dbReference>
<reference evidence="11" key="1">
    <citation type="submission" date="2022-11" db="UniProtKB">
        <authorList>
            <consortium name="WormBaseParasite"/>
        </authorList>
    </citation>
    <scope>IDENTIFICATION</scope>
</reference>
<evidence type="ECO:0000313" key="10">
    <source>
        <dbReference type="Proteomes" id="UP000887540"/>
    </source>
</evidence>
<proteinExistence type="predicted"/>
<keyword evidence="3" id="KW-1003">Cell membrane</keyword>
<dbReference type="InterPro" id="IPR051962">
    <property type="entry name" value="Cuticlin"/>
</dbReference>
<dbReference type="InterPro" id="IPR057475">
    <property type="entry name" value="CUT_C"/>
</dbReference>
<accession>A0A914CE62</accession>
<feature type="domain" description="ZP" evidence="9">
    <location>
        <begin position="18"/>
        <end position="260"/>
    </location>
</feature>
<protein>
    <submittedName>
        <fullName evidence="11">ZP domain-containing protein</fullName>
    </submittedName>
</protein>